<dbReference type="Pfam" id="PF12417">
    <property type="entry name" value="DUF3669"/>
    <property type="match status" value="1"/>
</dbReference>
<sequence>MYKTATKVTAPVAELTPTPSEPVLVWREIGAGACGIVYSEPVSTTTVTTPTKRSSCAALKLSRHSPHDLYHDYRCHVGIASSLQVSRATSREAATLLASLRLPSPLNFVHAGDNTWWAARSRNYELPFPLQERVRLEIGGSDHGDDSSIGSAAVGRSQRDGALPAVLISTRIPPLPQRAHAYLINAYCAPHLVDRAHADGTNGDALARVYLGRGRRYESRDGEGRQAPRRFFTLRNFGLSVAKLEDLLLKMNGVTKEGAADVVRHLATTMGAALAVMHSVAKLDARDVEFVLGGSSLGERAAVSMNDIAATAKSLASSQLNARSDPPGTASTALTQSGMAFYLLDFNQCRHIGRDNTAVDTAVDAFFVNDPYYPRPPCRSDSSTDGEYDEERKLWDAFVDGYLGLCSAMTHSEAGMWPGAKFIEQCERRLCHGS</sequence>
<feature type="domain" description="DUF3669" evidence="1">
    <location>
        <begin position="342"/>
        <end position="411"/>
    </location>
</feature>
<dbReference type="OrthoDB" id="2993351at2759"/>
<protein>
    <recommendedName>
        <fullName evidence="1">DUF3669 domain-containing protein</fullName>
    </recommendedName>
</protein>
<keyword evidence="3" id="KW-1185">Reference proteome</keyword>
<name>A0A6A6NW60_9PEZI</name>
<dbReference type="AlphaFoldDB" id="A0A6A6NW60"/>
<proteinExistence type="predicted"/>
<dbReference type="InterPro" id="IPR022137">
    <property type="entry name" value="Znf_prot_DUF3669"/>
</dbReference>
<organism evidence="2 3">
    <name type="scientific">Lineolata rhizophorae</name>
    <dbReference type="NCBI Taxonomy" id="578093"/>
    <lineage>
        <taxon>Eukaryota</taxon>
        <taxon>Fungi</taxon>
        <taxon>Dikarya</taxon>
        <taxon>Ascomycota</taxon>
        <taxon>Pezizomycotina</taxon>
        <taxon>Dothideomycetes</taxon>
        <taxon>Dothideomycetes incertae sedis</taxon>
        <taxon>Lineolatales</taxon>
        <taxon>Lineolataceae</taxon>
        <taxon>Lineolata</taxon>
    </lineage>
</organism>
<dbReference type="PANTHER" id="PTHR40780">
    <property type="entry name" value="DUF3669 DOMAIN-CONTAINING PROTEIN"/>
    <property type="match status" value="1"/>
</dbReference>
<gene>
    <name evidence="2" type="ORF">BDY21DRAFT_394269</name>
</gene>
<dbReference type="PANTHER" id="PTHR40780:SF2">
    <property type="entry name" value="DUF3669 DOMAIN-CONTAINING PROTEIN"/>
    <property type="match status" value="1"/>
</dbReference>
<evidence type="ECO:0000313" key="2">
    <source>
        <dbReference type="EMBL" id="KAF2456025.1"/>
    </source>
</evidence>
<evidence type="ECO:0000313" key="3">
    <source>
        <dbReference type="Proteomes" id="UP000799766"/>
    </source>
</evidence>
<accession>A0A6A6NW60</accession>
<dbReference type="EMBL" id="MU001684">
    <property type="protein sequence ID" value="KAF2456025.1"/>
    <property type="molecule type" value="Genomic_DNA"/>
</dbReference>
<reference evidence="2" key="1">
    <citation type="journal article" date="2020" name="Stud. Mycol.">
        <title>101 Dothideomycetes genomes: a test case for predicting lifestyles and emergence of pathogens.</title>
        <authorList>
            <person name="Haridas S."/>
            <person name="Albert R."/>
            <person name="Binder M."/>
            <person name="Bloem J."/>
            <person name="Labutti K."/>
            <person name="Salamov A."/>
            <person name="Andreopoulos B."/>
            <person name="Baker S."/>
            <person name="Barry K."/>
            <person name="Bills G."/>
            <person name="Bluhm B."/>
            <person name="Cannon C."/>
            <person name="Castanera R."/>
            <person name="Culley D."/>
            <person name="Daum C."/>
            <person name="Ezra D."/>
            <person name="Gonzalez J."/>
            <person name="Henrissat B."/>
            <person name="Kuo A."/>
            <person name="Liang C."/>
            <person name="Lipzen A."/>
            <person name="Lutzoni F."/>
            <person name="Magnuson J."/>
            <person name="Mondo S."/>
            <person name="Nolan M."/>
            <person name="Ohm R."/>
            <person name="Pangilinan J."/>
            <person name="Park H.-J."/>
            <person name="Ramirez L."/>
            <person name="Alfaro M."/>
            <person name="Sun H."/>
            <person name="Tritt A."/>
            <person name="Yoshinaga Y."/>
            <person name="Zwiers L.-H."/>
            <person name="Turgeon B."/>
            <person name="Goodwin S."/>
            <person name="Spatafora J."/>
            <person name="Crous P."/>
            <person name="Grigoriev I."/>
        </authorList>
    </citation>
    <scope>NUCLEOTIDE SEQUENCE</scope>
    <source>
        <strain evidence="2">ATCC 16933</strain>
    </source>
</reference>
<evidence type="ECO:0000259" key="1">
    <source>
        <dbReference type="Pfam" id="PF12417"/>
    </source>
</evidence>
<dbReference type="Proteomes" id="UP000799766">
    <property type="component" value="Unassembled WGS sequence"/>
</dbReference>